<dbReference type="SUPFAM" id="SSF51445">
    <property type="entry name" value="(Trans)glycosidases"/>
    <property type="match status" value="1"/>
</dbReference>
<dbReference type="Pfam" id="PF17189">
    <property type="entry name" value="Glyco_hydro_30C"/>
    <property type="match status" value="1"/>
</dbReference>
<dbReference type="GO" id="GO:0006680">
    <property type="term" value="P:glucosylceramide catabolic process"/>
    <property type="evidence" value="ECO:0007669"/>
    <property type="project" value="TreeGrafter"/>
</dbReference>
<comment type="catalytic activity">
    <reaction evidence="1">
        <text>a beta-D-glucosyl-(1&lt;-&gt;1')-N-acylsphing-4-enine + H2O = an N-acylsphing-4-enine + D-glucose</text>
        <dbReference type="Rhea" id="RHEA:13269"/>
        <dbReference type="ChEBI" id="CHEBI:4167"/>
        <dbReference type="ChEBI" id="CHEBI:15377"/>
        <dbReference type="ChEBI" id="CHEBI:22801"/>
        <dbReference type="ChEBI" id="CHEBI:52639"/>
        <dbReference type="EC" id="3.2.1.45"/>
    </reaction>
    <physiologicalReaction direction="left-to-right" evidence="1">
        <dbReference type="Rhea" id="RHEA:13270"/>
    </physiologicalReaction>
</comment>
<dbReference type="Proteomes" id="UP000801492">
    <property type="component" value="Unassembled WGS sequence"/>
</dbReference>
<proteinExistence type="inferred from homology"/>
<keyword evidence="6" id="KW-0326">Glycosidase</keyword>
<gene>
    <name evidence="9" type="ORF">ILUMI_19665</name>
</gene>
<evidence type="ECO:0000256" key="3">
    <source>
        <dbReference type="ARBA" id="ARBA00012658"/>
    </source>
</evidence>
<comment type="caution">
    <text evidence="9">The sequence shown here is derived from an EMBL/GenBank/DDBJ whole genome shotgun (WGS) entry which is preliminary data.</text>
</comment>
<dbReference type="InterPro" id="IPR017853">
    <property type="entry name" value="GH"/>
</dbReference>
<accession>A0A8K0CFR8</accession>
<dbReference type="GO" id="GO:0016020">
    <property type="term" value="C:membrane"/>
    <property type="evidence" value="ECO:0007669"/>
    <property type="project" value="GOC"/>
</dbReference>
<keyword evidence="5 6" id="KW-0378">Hydrolase</keyword>
<dbReference type="InterPro" id="IPR033452">
    <property type="entry name" value="GH30_C"/>
</dbReference>
<keyword evidence="4" id="KW-0732">Signal</keyword>
<feature type="domain" description="Glycosyl hydrolase family 30 TIM-barrel" evidence="7">
    <location>
        <begin position="1"/>
        <end position="317"/>
    </location>
</feature>
<reference evidence="9" key="1">
    <citation type="submission" date="2019-08" db="EMBL/GenBank/DDBJ databases">
        <title>The genome of the North American firefly Photinus pyralis.</title>
        <authorList>
            <consortium name="Photinus pyralis genome working group"/>
            <person name="Fallon T.R."/>
            <person name="Sander Lower S.E."/>
            <person name="Weng J.-K."/>
        </authorList>
    </citation>
    <scope>NUCLEOTIDE SEQUENCE</scope>
    <source>
        <strain evidence="9">TRF0915ILg1</strain>
        <tissue evidence="9">Whole body</tissue>
    </source>
</reference>
<evidence type="ECO:0000256" key="4">
    <source>
        <dbReference type="ARBA" id="ARBA00022729"/>
    </source>
</evidence>
<keyword evidence="10" id="KW-1185">Reference proteome</keyword>
<evidence type="ECO:0000313" key="9">
    <source>
        <dbReference type="EMBL" id="KAF2886508.1"/>
    </source>
</evidence>
<feature type="non-terminal residue" evidence="9">
    <location>
        <position position="1"/>
    </location>
</feature>
<comment type="similarity">
    <text evidence="2 6">Belongs to the glycosyl hydrolase 30 family.</text>
</comment>
<sequence length="457" mass="52533">SYFSKEGLEYNFGRVPIAGTDFSTRDYSYNDGDEDSQLSNFKLANEDYEYKIPLIKAARNLTRGKLELFCTAWTAPKWMMNNVVFVGPDYIKTSMYQPWANYHLKFLKAYKQEGIDFWGITTGNEPFAMGILPSSLISFVGWKLLQMRKWVAENLGPTIRNSEFSHLKIMGMDDQISFFPWYIDVMFKDERIREYIDGFALHWYFNGIFSYSHLTETHNKYPDKFILSTEACEGFNLLKSHVLLGEWKRAESYAKDIIKDMNNWVTGWVDWNMALDITGGPTYIYNHVDSPIIVNKTAGEFYKQPMYYALGHFSKFVPKGSYRISINKLNEIDVVAFTRPDNSTVIVVMNSNDHDVDVGIKDGNNVAEIFDVDSRNGFSVGVEDIFVLVNAVVHVNADTEMYVDPVIACNTIDNNTIRPDQERLDPPIKLPTDTVSLRRAVGMFAHYSKRFTIDTDA</sequence>
<feature type="domain" description="Glycosyl hydrolase family 30 beta sandwich" evidence="8">
    <location>
        <begin position="320"/>
        <end position="365"/>
    </location>
</feature>
<name>A0A8K0CFR8_IGNLU</name>
<dbReference type="FunFam" id="3.20.20.80:FF:000364">
    <property type="entry name" value="Glucosylceramidase"/>
    <property type="match status" value="1"/>
</dbReference>
<dbReference type="EMBL" id="VTPC01087467">
    <property type="protein sequence ID" value="KAF2886508.1"/>
    <property type="molecule type" value="Genomic_DNA"/>
</dbReference>
<dbReference type="Gene3D" id="3.20.20.80">
    <property type="entry name" value="Glycosidases"/>
    <property type="match status" value="1"/>
</dbReference>
<evidence type="ECO:0000259" key="8">
    <source>
        <dbReference type="Pfam" id="PF17189"/>
    </source>
</evidence>
<keyword evidence="6" id="KW-0746">Sphingolipid metabolism</keyword>
<protein>
    <recommendedName>
        <fullName evidence="3 6">Glucosylceramidase</fullName>
        <ecNumber evidence="3 6">3.2.1.45</ecNumber>
    </recommendedName>
</protein>
<dbReference type="PRINTS" id="PR00843">
    <property type="entry name" value="GLHYDRLASE30"/>
</dbReference>
<dbReference type="InterPro" id="IPR033453">
    <property type="entry name" value="Glyco_hydro_30_TIM-barrel"/>
</dbReference>
<dbReference type="InterPro" id="IPR001139">
    <property type="entry name" value="Glyco_hydro_30"/>
</dbReference>
<evidence type="ECO:0000256" key="1">
    <source>
        <dbReference type="ARBA" id="ARBA00001013"/>
    </source>
</evidence>
<dbReference type="PANTHER" id="PTHR11069">
    <property type="entry name" value="GLUCOSYLCERAMIDASE"/>
    <property type="match status" value="1"/>
</dbReference>
<dbReference type="EC" id="3.2.1.45" evidence="3 6"/>
<dbReference type="PANTHER" id="PTHR11069:SF23">
    <property type="entry name" value="LYSOSOMAL ACID GLUCOSYLCERAMIDASE"/>
    <property type="match status" value="1"/>
</dbReference>
<dbReference type="GO" id="GO:0004348">
    <property type="term" value="F:glucosylceramidase activity"/>
    <property type="evidence" value="ECO:0007669"/>
    <property type="project" value="UniProtKB-EC"/>
</dbReference>
<evidence type="ECO:0000256" key="5">
    <source>
        <dbReference type="ARBA" id="ARBA00022801"/>
    </source>
</evidence>
<evidence type="ECO:0000259" key="7">
    <source>
        <dbReference type="Pfam" id="PF02055"/>
    </source>
</evidence>
<organism evidence="9 10">
    <name type="scientific">Ignelater luminosus</name>
    <name type="common">Cucubano</name>
    <name type="synonym">Pyrophorus luminosus</name>
    <dbReference type="NCBI Taxonomy" id="2038154"/>
    <lineage>
        <taxon>Eukaryota</taxon>
        <taxon>Metazoa</taxon>
        <taxon>Ecdysozoa</taxon>
        <taxon>Arthropoda</taxon>
        <taxon>Hexapoda</taxon>
        <taxon>Insecta</taxon>
        <taxon>Pterygota</taxon>
        <taxon>Neoptera</taxon>
        <taxon>Endopterygota</taxon>
        <taxon>Coleoptera</taxon>
        <taxon>Polyphaga</taxon>
        <taxon>Elateriformia</taxon>
        <taxon>Elateroidea</taxon>
        <taxon>Elateridae</taxon>
        <taxon>Agrypninae</taxon>
        <taxon>Pyrophorini</taxon>
        <taxon>Ignelater</taxon>
    </lineage>
</organism>
<dbReference type="Pfam" id="PF02055">
    <property type="entry name" value="Glyco_hydro_30"/>
    <property type="match status" value="1"/>
</dbReference>
<dbReference type="AlphaFoldDB" id="A0A8K0CFR8"/>
<evidence type="ECO:0000313" key="10">
    <source>
        <dbReference type="Proteomes" id="UP000801492"/>
    </source>
</evidence>
<dbReference type="OrthoDB" id="2160638at2759"/>
<evidence type="ECO:0000256" key="6">
    <source>
        <dbReference type="RuleBase" id="RU361188"/>
    </source>
</evidence>
<evidence type="ECO:0000256" key="2">
    <source>
        <dbReference type="ARBA" id="ARBA00005382"/>
    </source>
</evidence>
<keyword evidence="6" id="KW-0443">Lipid metabolism</keyword>